<feature type="compositionally biased region" description="Acidic residues" evidence="1">
    <location>
        <begin position="49"/>
        <end position="59"/>
    </location>
</feature>
<dbReference type="Proteomes" id="UP000681720">
    <property type="component" value="Unassembled WGS sequence"/>
</dbReference>
<feature type="region of interest" description="Disordered" evidence="1">
    <location>
        <begin position="166"/>
        <end position="221"/>
    </location>
</feature>
<comment type="caution">
    <text evidence="2">The sequence shown here is derived from an EMBL/GenBank/DDBJ whole genome shotgun (WGS) entry which is preliminary data.</text>
</comment>
<feature type="compositionally biased region" description="Basic and acidic residues" evidence="1">
    <location>
        <begin position="168"/>
        <end position="178"/>
    </location>
</feature>
<accession>A0A8S3AN88</accession>
<dbReference type="AlphaFoldDB" id="A0A8S3AN88"/>
<feature type="compositionally biased region" description="Polar residues" evidence="1">
    <location>
        <begin position="187"/>
        <end position="213"/>
    </location>
</feature>
<feature type="compositionally biased region" description="Low complexity" evidence="1">
    <location>
        <begin position="25"/>
        <end position="43"/>
    </location>
</feature>
<dbReference type="EMBL" id="CAJOBJ010131154">
    <property type="protein sequence ID" value="CAF4721875.1"/>
    <property type="molecule type" value="Genomic_DNA"/>
</dbReference>
<sequence>YYYRARQLALTRVHPEFEEELMKLSSEPSSSTASTPAVSRSSTPAPPEHDDEASDDEDEHQQTQLLPSQVSSQQVPQKELPSSDSSYKPSFPRAASAGKLPFDKQLRAVAVAAANTSTANEPAMADALDDEIYQITLGTKNQLNLTSASHTIRHDDQIDFGLSDTGDFADRGDHKKQEVTGNKKASAFTSTDSTKSNALQAMATSGDTGLSSNAEDESNAK</sequence>
<evidence type="ECO:0000313" key="3">
    <source>
        <dbReference type="Proteomes" id="UP000681720"/>
    </source>
</evidence>
<name>A0A8S3AN88_9BILA</name>
<feature type="non-terminal residue" evidence="2">
    <location>
        <position position="221"/>
    </location>
</feature>
<protein>
    <submittedName>
        <fullName evidence="2">Uncharacterized protein</fullName>
    </submittedName>
</protein>
<evidence type="ECO:0000256" key="1">
    <source>
        <dbReference type="SAM" id="MobiDB-lite"/>
    </source>
</evidence>
<organism evidence="2 3">
    <name type="scientific">Rotaria magnacalcarata</name>
    <dbReference type="NCBI Taxonomy" id="392030"/>
    <lineage>
        <taxon>Eukaryota</taxon>
        <taxon>Metazoa</taxon>
        <taxon>Spiralia</taxon>
        <taxon>Gnathifera</taxon>
        <taxon>Rotifera</taxon>
        <taxon>Eurotatoria</taxon>
        <taxon>Bdelloidea</taxon>
        <taxon>Philodinida</taxon>
        <taxon>Philodinidae</taxon>
        <taxon>Rotaria</taxon>
    </lineage>
</organism>
<proteinExistence type="predicted"/>
<feature type="region of interest" description="Disordered" evidence="1">
    <location>
        <begin position="20"/>
        <end position="98"/>
    </location>
</feature>
<reference evidence="2" key="1">
    <citation type="submission" date="2021-02" db="EMBL/GenBank/DDBJ databases">
        <authorList>
            <person name="Nowell W R."/>
        </authorList>
    </citation>
    <scope>NUCLEOTIDE SEQUENCE</scope>
</reference>
<gene>
    <name evidence="2" type="ORF">GIL414_LOCUS43888</name>
</gene>
<evidence type="ECO:0000313" key="2">
    <source>
        <dbReference type="EMBL" id="CAF4721875.1"/>
    </source>
</evidence>
<feature type="compositionally biased region" description="Low complexity" evidence="1">
    <location>
        <begin position="62"/>
        <end position="77"/>
    </location>
</feature>